<comment type="caution">
    <text evidence="2">The sequence shown here is derived from an EMBL/GenBank/DDBJ whole genome shotgun (WGS) entry which is preliminary data.</text>
</comment>
<protein>
    <recommendedName>
        <fullName evidence="4">N-terminal of MaoC-like dehydratase domain-containing protein</fullName>
    </recommendedName>
</protein>
<dbReference type="PATRIC" id="fig|1280946.3.peg.3288"/>
<keyword evidence="3" id="KW-1185">Reference proteome</keyword>
<evidence type="ECO:0000256" key="1">
    <source>
        <dbReference type="SAM" id="MobiDB-lite"/>
    </source>
</evidence>
<reference evidence="2 3" key="1">
    <citation type="journal article" date="2014" name="Antonie Van Leeuwenhoek">
        <title>Hyphomonas beringensis sp. nov. and Hyphomonas chukchiensis sp. nov., isolated from surface seawater of the Bering Sea and Chukchi Sea.</title>
        <authorList>
            <person name="Li C."/>
            <person name="Lai Q."/>
            <person name="Li G."/>
            <person name="Dong C."/>
            <person name="Wang J."/>
            <person name="Liao Y."/>
            <person name="Shao Z."/>
        </authorList>
    </citation>
    <scope>NUCLEOTIDE SEQUENCE [LARGE SCALE GENOMIC DNA]</scope>
    <source>
        <strain evidence="2 3">25B14_1</strain>
    </source>
</reference>
<dbReference type="InterPro" id="IPR029069">
    <property type="entry name" value="HotDog_dom_sf"/>
</dbReference>
<dbReference type="AlphaFoldDB" id="A0A062U462"/>
<dbReference type="eggNOG" id="ENOG502Z82E">
    <property type="taxonomic scope" value="Bacteria"/>
</dbReference>
<dbReference type="SUPFAM" id="SSF54637">
    <property type="entry name" value="Thioesterase/thiol ester dehydrase-isomerase"/>
    <property type="match status" value="1"/>
</dbReference>
<organism evidence="2 3">
    <name type="scientific">Hyphomonas beringensis</name>
    <dbReference type="NCBI Taxonomy" id="1280946"/>
    <lineage>
        <taxon>Bacteria</taxon>
        <taxon>Pseudomonadati</taxon>
        <taxon>Pseudomonadota</taxon>
        <taxon>Alphaproteobacteria</taxon>
        <taxon>Hyphomonadales</taxon>
        <taxon>Hyphomonadaceae</taxon>
        <taxon>Hyphomonas</taxon>
    </lineage>
</organism>
<evidence type="ECO:0008006" key="4">
    <source>
        <dbReference type="Google" id="ProtNLM"/>
    </source>
</evidence>
<name>A0A062U462_9PROT</name>
<feature type="region of interest" description="Disordered" evidence="1">
    <location>
        <begin position="1"/>
        <end position="30"/>
    </location>
</feature>
<dbReference type="OrthoDB" id="8834965at2"/>
<sequence>MTETMKGPLRAPAQMLQDQSYGGHKSLHDDSEAERLGIKAGPIEGPTHFSQFVPYLVEIWGNDWFERGCFSSHFLNMVFEGEKVRVEVDRPAPGETRTTCRAFKEDGTPVLEASASIGPDHGVPLLEERMAKLRPAGDLVILSDMKVGMTGVKDETVTMGPDQHMGDLYPFSLADKLKVITEPMDLYHDVSASPWGKPVVPMEMVSVLGNYTAHQAKFPVKQPAIGLFADLQVRMIDGPLLVGETYILRREIVALGQSRRVENYWVSTKFYDASGKKLVADMLLNHGVLKASYPDYPKELLPS</sequence>
<dbReference type="EMBL" id="AWFF01000087">
    <property type="protein sequence ID" value="KCZ51409.1"/>
    <property type="molecule type" value="Genomic_DNA"/>
</dbReference>
<evidence type="ECO:0000313" key="3">
    <source>
        <dbReference type="Proteomes" id="UP000027037"/>
    </source>
</evidence>
<gene>
    <name evidence="2" type="ORF">HY29_05960</name>
</gene>
<proteinExistence type="predicted"/>
<dbReference type="RefSeq" id="WP_051601689.1">
    <property type="nucleotide sequence ID" value="NZ_AWFF01000087.1"/>
</dbReference>
<evidence type="ECO:0000313" key="2">
    <source>
        <dbReference type="EMBL" id="KCZ51409.1"/>
    </source>
</evidence>
<accession>A0A062U462</accession>
<dbReference type="STRING" id="1280946.HY29_05960"/>
<dbReference type="Proteomes" id="UP000027037">
    <property type="component" value="Unassembled WGS sequence"/>
</dbReference>